<gene>
    <name evidence="1" type="ORF">SDC9_199150</name>
</gene>
<accession>A0A645IKY3</accession>
<organism evidence="1">
    <name type="scientific">bioreactor metagenome</name>
    <dbReference type="NCBI Taxonomy" id="1076179"/>
    <lineage>
        <taxon>unclassified sequences</taxon>
        <taxon>metagenomes</taxon>
        <taxon>ecological metagenomes</taxon>
    </lineage>
</organism>
<dbReference type="EMBL" id="VSSQ01116678">
    <property type="protein sequence ID" value="MPN51502.1"/>
    <property type="molecule type" value="Genomic_DNA"/>
</dbReference>
<sequence>MDDEEKEDRCKELGRAIRTIGGCQDTMAAEFRRYAKCIRQKATEMYATARTDAERAALMHIRQTAAEHLHNRMPHEGK</sequence>
<comment type="caution">
    <text evidence="1">The sequence shown here is derived from an EMBL/GenBank/DDBJ whole genome shotgun (WGS) entry which is preliminary data.</text>
</comment>
<name>A0A645IKY3_9ZZZZ</name>
<evidence type="ECO:0000313" key="1">
    <source>
        <dbReference type="EMBL" id="MPN51502.1"/>
    </source>
</evidence>
<reference evidence="1" key="1">
    <citation type="submission" date="2019-08" db="EMBL/GenBank/DDBJ databases">
        <authorList>
            <person name="Kucharzyk K."/>
            <person name="Murdoch R.W."/>
            <person name="Higgins S."/>
            <person name="Loffler F."/>
        </authorList>
    </citation>
    <scope>NUCLEOTIDE SEQUENCE</scope>
</reference>
<proteinExistence type="predicted"/>
<dbReference type="AlphaFoldDB" id="A0A645IKY3"/>
<protein>
    <submittedName>
        <fullName evidence="1">Uncharacterized protein</fullName>
    </submittedName>
</protein>